<proteinExistence type="predicted"/>
<keyword evidence="1" id="KW-0472">Membrane</keyword>
<accession>A0A8S5UK01</accession>
<evidence type="ECO:0000313" key="2">
    <source>
        <dbReference type="EMBL" id="DAF94756.1"/>
    </source>
</evidence>
<keyword evidence="1" id="KW-1133">Transmembrane helix</keyword>
<keyword evidence="1" id="KW-0812">Transmembrane</keyword>
<reference evidence="2" key="1">
    <citation type="journal article" date="2021" name="Proc. Natl. Acad. Sci. U.S.A.">
        <title>A Catalog of Tens of Thousands of Viruses from Human Metagenomes Reveals Hidden Associations with Chronic Diseases.</title>
        <authorList>
            <person name="Tisza M.J."/>
            <person name="Buck C.B."/>
        </authorList>
    </citation>
    <scope>NUCLEOTIDE SEQUENCE</scope>
    <source>
        <strain evidence="2">Ct9A73</strain>
    </source>
</reference>
<evidence type="ECO:0000256" key="1">
    <source>
        <dbReference type="SAM" id="Phobius"/>
    </source>
</evidence>
<dbReference type="EMBL" id="BK016096">
    <property type="protein sequence ID" value="DAF94756.1"/>
    <property type="molecule type" value="Genomic_DNA"/>
</dbReference>
<protein>
    <submittedName>
        <fullName evidence="2">Uncharacterized protein</fullName>
    </submittedName>
</protein>
<feature type="transmembrane region" description="Helical" evidence="1">
    <location>
        <begin position="62"/>
        <end position="80"/>
    </location>
</feature>
<sequence length="81" mass="9710">MKTYYIEYKKYTDSKWATYTTTATSSTEAYNNIYRDLGNVYAVRLKDVISQDEMEDRNQHEVIPPIVFIVLFIILMHFVFR</sequence>
<organism evidence="2">
    <name type="scientific">Podoviridae sp. ct9A73</name>
    <dbReference type="NCBI Taxonomy" id="2825225"/>
    <lineage>
        <taxon>Viruses</taxon>
        <taxon>Duplodnaviria</taxon>
        <taxon>Heunggongvirae</taxon>
        <taxon>Uroviricota</taxon>
        <taxon>Caudoviricetes</taxon>
    </lineage>
</organism>
<name>A0A8S5UK01_9CAUD</name>